<dbReference type="InterPro" id="IPR007387">
    <property type="entry name" value="TRAP_DctQ"/>
</dbReference>
<dbReference type="GO" id="GO:0005886">
    <property type="term" value="C:plasma membrane"/>
    <property type="evidence" value="ECO:0007669"/>
    <property type="project" value="UniProtKB-SubCell"/>
</dbReference>
<dbReference type="PANTHER" id="PTHR35011:SF2">
    <property type="entry name" value="2,3-DIKETO-L-GULONATE TRAP TRANSPORTER SMALL PERMEASE PROTEIN YIAM"/>
    <property type="match status" value="1"/>
</dbReference>
<evidence type="ECO:0000256" key="7">
    <source>
        <dbReference type="ARBA" id="ARBA00023136"/>
    </source>
</evidence>
<evidence type="ECO:0000313" key="12">
    <source>
        <dbReference type="Proteomes" id="UP000649829"/>
    </source>
</evidence>
<feature type="transmembrane region" description="Helical" evidence="9">
    <location>
        <begin position="40"/>
        <end position="61"/>
    </location>
</feature>
<dbReference type="AlphaFoldDB" id="A0A917WJZ8"/>
<evidence type="ECO:0000259" key="10">
    <source>
        <dbReference type="Pfam" id="PF04290"/>
    </source>
</evidence>
<dbReference type="Pfam" id="PF04290">
    <property type="entry name" value="DctQ"/>
    <property type="match status" value="1"/>
</dbReference>
<feature type="transmembrane region" description="Helical" evidence="9">
    <location>
        <begin position="129"/>
        <end position="148"/>
    </location>
</feature>
<evidence type="ECO:0000256" key="4">
    <source>
        <dbReference type="ARBA" id="ARBA00022519"/>
    </source>
</evidence>
<evidence type="ECO:0000256" key="5">
    <source>
        <dbReference type="ARBA" id="ARBA00022692"/>
    </source>
</evidence>
<evidence type="ECO:0000256" key="2">
    <source>
        <dbReference type="ARBA" id="ARBA00022448"/>
    </source>
</evidence>
<keyword evidence="5 9" id="KW-0812">Transmembrane</keyword>
<comment type="function">
    <text evidence="9">Part of the tripartite ATP-independent periplasmic (TRAP) transport system.</text>
</comment>
<reference evidence="11" key="2">
    <citation type="submission" date="2020-09" db="EMBL/GenBank/DDBJ databases">
        <authorList>
            <person name="Sun Q."/>
            <person name="Zhou Y."/>
        </authorList>
    </citation>
    <scope>NUCLEOTIDE SEQUENCE</scope>
    <source>
        <strain evidence="11">CGMCC 1.6293</strain>
    </source>
</reference>
<dbReference type="GO" id="GO:0022857">
    <property type="term" value="F:transmembrane transporter activity"/>
    <property type="evidence" value="ECO:0007669"/>
    <property type="project" value="UniProtKB-UniRule"/>
</dbReference>
<evidence type="ECO:0000256" key="6">
    <source>
        <dbReference type="ARBA" id="ARBA00022989"/>
    </source>
</evidence>
<evidence type="ECO:0000313" key="11">
    <source>
        <dbReference type="EMBL" id="GGM10652.1"/>
    </source>
</evidence>
<dbReference type="EMBL" id="BMLF01000003">
    <property type="protein sequence ID" value="GGM10652.1"/>
    <property type="molecule type" value="Genomic_DNA"/>
</dbReference>
<comment type="subunit">
    <text evidence="9">The complex comprises the extracytoplasmic solute receptor protein and the two transmembrane proteins.</text>
</comment>
<dbReference type="InterPro" id="IPR055348">
    <property type="entry name" value="DctQ"/>
</dbReference>
<feature type="transmembrane region" description="Helical" evidence="9">
    <location>
        <begin position="82"/>
        <end position="104"/>
    </location>
</feature>
<proteinExistence type="inferred from homology"/>
<evidence type="ECO:0000256" key="3">
    <source>
        <dbReference type="ARBA" id="ARBA00022475"/>
    </source>
</evidence>
<evidence type="ECO:0000256" key="1">
    <source>
        <dbReference type="ARBA" id="ARBA00004429"/>
    </source>
</evidence>
<name>A0A917WJZ8_9RHOB</name>
<sequence length="163" mass="18053">MKRIEYVLDSAAAVAIVLLCLLITANIVSREFLLMGMPDIMIAVQELMVATILFPLASATAARAHIAIEVIANLFPAALNRWIAVFAALIGVGLACVLLMAGWFEFWKAFNSPSHYGGTFHWPKWPSRLLFVLAFVFFLIRLVQILWVDLRAAITGQPAPEKL</sequence>
<keyword evidence="6 9" id="KW-1133">Transmembrane helix</keyword>
<dbReference type="Proteomes" id="UP000649829">
    <property type="component" value="Unassembled WGS sequence"/>
</dbReference>
<comment type="similarity">
    <text evidence="8 9">Belongs to the TRAP transporter small permease family.</text>
</comment>
<evidence type="ECO:0000256" key="9">
    <source>
        <dbReference type="RuleBase" id="RU369079"/>
    </source>
</evidence>
<dbReference type="PANTHER" id="PTHR35011">
    <property type="entry name" value="2,3-DIKETO-L-GULONATE TRAP TRANSPORTER SMALL PERMEASE PROTEIN YIAM"/>
    <property type="match status" value="1"/>
</dbReference>
<dbReference type="RefSeq" id="WP_028288236.1">
    <property type="nucleotide sequence ID" value="NZ_BMLF01000003.1"/>
</dbReference>
<organism evidence="11 12">
    <name type="scientific">Pseudooceanicola nanhaiensis</name>
    <dbReference type="NCBI Taxonomy" id="375761"/>
    <lineage>
        <taxon>Bacteria</taxon>
        <taxon>Pseudomonadati</taxon>
        <taxon>Pseudomonadota</taxon>
        <taxon>Alphaproteobacteria</taxon>
        <taxon>Rhodobacterales</taxon>
        <taxon>Paracoccaceae</taxon>
        <taxon>Pseudooceanicola</taxon>
    </lineage>
</organism>
<comment type="caution">
    <text evidence="11">The sequence shown here is derived from an EMBL/GenBank/DDBJ whole genome shotgun (WGS) entry which is preliminary data.</text>
</comment>
<dbReference type="GO" id="GO:0015740">
    <property type="term" value="P:C4-dicarboxylate transport"/>
    <property type="evidence" value="ECO:0007669"/>
    <property type="project" value="TreeGrafter"/>
</dbReference>
<comment type="subcellular location">
    <subcellularLocation>
        <location evidence="1 9">Cell inner membrane</location>
        <topology evidence="1 9">Multi-pass membrane protein</topology>
    </subcellularLocation>
</comment>
<keyword evidence="7 9" id="KW-0472">Membrane</keyword>
<keyword evidence="4 9" id="KW-0997">Cell inner membrane</keyword>
<accession>A0A917WJZ8</accession>
<protein>
    <recommendedName>
        <fullName evidence="9">TRAP transporter small permease protein</fullName>
    </recommendedName>
</protein>
<evidence type="ECO:0000256" key="8">
    <source>
        <dbReference type="ARBA" id="ARBA00038436"/>
    </source>
</evidence>
<gene>
    <name evidence="11" type="ORF">GCM10011534_35900</name>
</gene>
<reference evidence="11" key="1">
    <citation type="journal article" date="2014" name="Int. J. Syst. Evol. Microbiol.">
        <title>Complete genome sequence of Corynebacterium casei LMG S-19264T (=DSM 44701T), isolated from a smear-ripened cheese.</title>
        <authorList>
            <consortium name="US DOE Joint Genome Institute (JGI-PGF)"/>
            <person name="Walter F."/>
            <person name="Albersmeier A."/>
            <person name="Kalinowski J."/>
            <person name="Ruckert C."/>
        </authorList>
    </citation>
    <scope>NUCLEOTIDE SEQUENCE</scope>
    <source>
        <strain evidence="11">CGMCC 1.6293</strain>
    </source>
</reference>
<feature type="domain" description="Tripartite ATP-independent periplasmic transporters DctQ component" evidence="10">
    <location>
        <begin position="19"/>
        <end position="151"/>
    </location>
</feature>
<keyword evidence="12" id="KW-1185">Reference proteome</keyword>
<keyword evidence="2 9" id="KW-0813">Transport</keyword>
<keyword evidence="3" id="KW-1003">Cell membrane</keyword>
<feature type="transmembrane region" description="Helical" evidence="9">
    <location>
        <begin position="7"/>
        <end position="28"/>
    </location>
</feature>